<protein>
    <recommendedName>
        <fullName evidence="3">DUF2799 domain-containing protein</fullName>
    </recommendedName>
</protein>
<proteinExistence type="predicted"/>
<evidence type="ECO:0000313" key="1">
    <source>
        <dbReference type="EMBL" id="ABU70291.1"/>
    </source>
</evidence>
<dbReference type="InterPro" id="IPR021242">
    <property type="entry name" value="DUF2799"/>
</dbReference>
<accession>A7MT55</accession>
<dbReference type="AlphaFoldDB" id="A7MT55"/>
<reference evidence="1 2" key="1">
    <citation type="submission" date="2007-08" db="EMBL/GenBank/DDBJ databases">
        <authorList>
            <consortium name="The Vibrio harveyi Genome Sequencing Project"/>
            <person name="Bassler B."/>
            <person name="Clifton S.W."/>
            <person name="Fulton L."/>
            <person name="Delehaunty K."/>
            <person name="Fronick C."/>
            <person name="Harrison M."/>
            <person name="Markivic C."/>
            <person name="Fulton R."/>
            <person name="Tin-Wollam A.-M."/>
            <person name="Shah N."/>
            <person name="Pepin K."/>
            <person name="Nash W."/>
            <person name="Thiruvilangam P."/>
            <person name="Bhonagiri V."/>
            <person name="Waters C."/>
            <person name="Tu K.C."/>
            <person name="Irgon J."/>
            <person name="Wilson R.K."/>
        </authorList>
    </citation>
    <scope>NUCLEOTIDE SEQUENCE [LARGE SCALE GENOMIC DNA]</scope>
    <source>
        <strain evidence="2">ATCC BAA-1116 / BB120</strain>
    </source>
</reference>
<evidence type="ECO:0008006" key="3">
    <source>
        <dbReference type="Google" id="ProtNLM"/>
    </source>
</evidence>
<dbReference type="PATRIC" id="fig|338187.25.peg.1334"/>
<name>A7MT55_VIBC1</name>
<evidence type="ECO:0000313" key="2">
    <source>
        <dbReference type="Proteomes" id="UP000008152"/>
    </source>
</evidence>
<sequence length="140" mass="15894">MSKKLGKRSAFFVSEARELTMKKAPIIPFVLLSLQACSTAPKTPAEYWYGQGERFGSNGYRYDNDVLANLKESVSFDEASYKAGYEEGKAEFCDPFKAFEKGIQGTRYTDQCAGQPQEVMIKAEWQRGWDAFIGSDFYKF</sequence>
<dbReference type="EMBL" id="CP000789">
    <property type="protein sequence ID" value="ABU70291.1"/>
    <property type="molecule type" value="Genomic_DNA"/>
</dbReference>
<dbReference type="Proteomes" id="UP000008152">
    <property type="component" value="Chromosome I"/>
</dbReference>
<dbReference type="KEGG" id="vha:VIBHAR_01314"/>
<dbReference type="Pfam" id="PF10973">
    <property type="entry name" value="DUF2799"/>
    <property type="match status" value="1"/>
</dbReference>
<organism evidence="1 2">
    <name type="scientific">Vibrio campbellii (strain ATCC BAA-1116)</name>
    <dbReference type="NCBI Taxonomy" id="2902295"/>
    <lineage>
        <taxon>Bacteria</taxon>
        <taxon>Pseudomonadati</taxon>
        <taxon>Pseudomonadota</taxon>
        <taxon>Gammaproteobacteria</taxon>
        <taxon>Vibrionales</taxon>
        <taxon>Vibrionaceae</taxon>
        <taxon>Vibrio</taxon>
    </lineage>
</organism>
<gene>
    <name evidence="1" type="ordered locus">VIBHAR_01314</name>
</gene>